<evidence type="ECO:0000313" key="3">
    <source>
        <dbReference type="Proteomes" id="UP000325672"/>
    </source>
</evidence>
<dbReference type="AlphaFoldDB" id="A0A5N6SIN0"/>
<keyword evidence="1" id="KW-0472">Membrane</keyword>
<reference evidence="2 3" key="1">
    <citation type="submission" date="2019-04" db="EMBL/GenBank/DDBJ databases">
        <title>Friends and foes A comparative genomics study of 23 Aspergillus species from section Flavi.</title>
        <authorList>
            <consortium name="DOE Joint Genome Institute"/>
            <person name="Kjaerbolling I."/>
            <person name="Vesth T."/>
            <person name="Frisvad J.C."/>
            <person name="Nybo J.L."/>
            <person name="Theobald S."/>
            <person name="Kildgaard S."/>
            <person name="Isbrandt T."/>
            <person name="Kuo A."/>
            <person name="Sato A."/>
            <person name="Lyhne E.K."/>
            <person name="Kogle M.E."/>
            <person name="Wiebenga A."/>
            <person name="Kun R.S."/>
            <person name="Lubbers R.J."/>
            <person name="Makela M.R."/>
            <person name="Barry K."/>
            <person name="Chovatia M."/>
            <person name="Clum A."/>
            <person name="Daum C."/>
            <person name="Haridas S."/>
            <person name="He G."/>
            <person name="LaButti K."/>
            <person name="Lipzen A."/>
            <person name="Mondo S."/>
            <person name="Riley R."/>
            <person name="Salamov A."/>
            <person name="Simmons B.A."/>
            <person name="Magnuson J.K."/>
            <person name="Henrissat B."/>
            <person name="Mortensen U.H."/>
            <person name="Larsen T.O."/>
            <person name="Devries R.P."/>
            <person name="Grigoriev I.V."/>
            <person name="Machida M."/>
            <person name="Baker S.E."/>
            <person name="Andersen M.R."/>
        </authorList>
    </citation>
    <scope>NUCLEOTIDE SEQUENCE [LARGE SCALE GENOMIC DNA]</scope>
    <source>
        <strain evidence="2 3">CBS 117625</strain>
    </source>
</reference>
<evidence type="ECO:0000256" key="1">
    <source>
        <dbReference type="SAM" id="Phobius"/>
    </source>
</evidence>
<keyword evidence="3" id="KW-1185">Reference proteome</keyword>
<protein>
    <submittedName>
        <fullName evidence="2">Uncharacterized protein</fullName>
    </submittedName>
</protein>
<dbReference type="EMBL" id="ML743619">
    <property type="protein sequence ID" value="KAE8133233.1"/>
    <property type="molecule type" value="Genomic_DNA"/>
</dbReference>
<dbReference type="GeneID" id="43639966"/>
<dbReference type="RefSeq" id="XP_031909296.1">
    <property type="nucleotide sequence ID" value="XM_032055756.1"/>
</dbReference>
<accession>A0A5N6SIN0</accession>
<keyword evidence="1" id="KW-0812">Transmembrane</keyword>
<keyword evidence="1" id="KW-1133">Transmembrane helix</keyword>
<feature type="transmembrane region" description="Helical" evidence="1">
    <location>
        <begin position="17"/>
        <end position="47"/>
    </location>
</feature>
<sequence length="67" mass="7776">MVCIVYTQGSRQPLCPFFFVFCFLSFFLSITRHGSVLLGLFLVCSLVHLKNKIKKYKAFIRITKVNL</sequence>
<proteinExistence type="predicted"/>
<dbReference type="Proteomes" id="UP000325672">
    <property type="component" value="Unassembled WGS sequence"/>
</dbReference>
<evidence type="ECO:0000313" key="2">
    <source>
        <dbReference type="EMBL" id="KAE8133233.1"/>
    </source>
</evidence>
<organism evidence="2 3">
    <name type="scientific">Aspergillus pseudotamarii</name>
    <dbReference type="NCBI Taxonomy" id="132259"/>
    <lineage>
        <taxon>Eukaryota</taxon>
        <taxon>Fungi</taxon>
        <taxon>Dikarya</taxon>
        <taxon>Ascomycota</taxon>
        <taxon>Pezizomycotina</taxon>
        <taxon>Eurotiomycetes</taxon>
        <taxon>Eurotiomycetidae</taxon>
        <taxon>Eurotiales</taxon>
        <taxon>Aspergillaceae</taxon>
        <taxon>Aspergillus</taxon>
        <taxon>Aspergillus subgen. Circumdati</taxon>
    </lineage>
</organism>
<name>A0A5N6SIN0_ASPPS</name>
<gene>
    <name evidence="2" type="ORF">BDV38DRAFT_258702</name>
</gene>